<proteinExistence type="predicted"/>
<dbReference type="RefSeq" id="WP_189566311.1">
    <property type="nucleotide sequence ID" value="NZ_BMXI01000001.1"/>
</dbReference>
<evidence type="ECO:0000313" key="1">
    <source>
        <dbReference type="EMBL" id="GHC40413.1"/>
    </source>
</evidence>
<name>A0A918WEK5_9BACT</name>
<protein>
    <recommendedName>
        <fullName evidence="3">Exostosin GT47 domain-containing protein</fullName>
    </recommendedName>
</protein>
<organism evidence="1 2">
    <name type="scientific">Roseibacillus persicicus</name>
    <dbReference type="NCBI Taxonomy" id="454148"/>
    <lineage>
        <taxon>Bacteria</taxon>
        <taxon>Pseudomonadati</taxon>
        <taxon>Verrucomicrobiota</taxon>
        <taxon>Verrucomicrobiia</taxon>
        <taxon>Verrucomicrobiales</taxon>
        <taxon>Verrucomicrobiaceae</taxon>
        <taxon>Roseibacillus</taxon>
    </lineage>
</organism>
<sequence length="276" mass="32192">MSFFVSLPCRLIQELRLVHALAESSHEVRVTKDARSRFRKLEELAGPLFAEEPGEVVDISDSISFCHEQPKSVIAGIERQLIFPHRIIEFCRDQWREERPTEFLFQGQVSPHRLVQLSDWVRENWSDKELVFKEEDLLARLTTALRSSVGLHTTREFRTGGLLIVESNRGRKFPLKAWDETYFRRMAQAQFVLCPGGSFTWSYRFVEAMFCGAIPVVDGDCSLFEGFQFFRWEDRADSLQWDARIAEENFHRAVERFSVPREELDAALARIQQENS</sequence>
<dbReference type="AlphaFoldDB" id="A0A918WEK5"/>
<keyword evidence="2" id="KW-1185">Reference proteome</keyword>
<reference evidence="1" key="2">
    <citation type="submission" date="2020-09" db="EMBL/GenBank/DDBJ databases">
        <authorList>
            <person name="Sun Q."/>
            <person name="Kim S."/>
        </authorList>
    </citation>
    <scope>NUCLEOTIDE SEQUENCE</scope>
    <source>
        <strain evidence="1">KCTC 12988</strain>
    </source>
</reference>
<comment type="caution">
    <text evidence="1">The sequence shown here is derived from an EMBL/GenBank/DDBJ whole genome shotgun (WGS) entry which is preliminary data.</text>
</comment>
<gene>
    <name evidence="1" type="ORF">GCM10007100_01100</name>
</gene>
<evidence type="ECO:0000313" key="2">
    <source>
        <dbReference type="Proteomes" id="UP000644507"/>
    </source>
</evidence>
<accession>A0A918WEK5</accession>
<dbReference type="Proteomes" id="UP000644507">
    <property type="component" value="Unassembled WGS sequence"/>
</dbReference>
<reference evidence="1" key="1">
    <citation type="journal article" date="2014" name="Int. J. Syst. Evol. Microbiol.">
        <title>Complete genome sequence of Corynebacterium casei LMG S-19264T (=DSM 44701T), isolated from a smear-ripened cheese.</title>
        <authorList>
            <consortium name="US DOE Joint Genome Institute (JGI-PGF)"/>
            <person name="Walter F."/>
            <person name="Albersmeier A."/>
            <person name="Kalinowski J."/>
            <person name="Ruckert C."/>
        </authorList>
    </citation>
    <scope>NUCLEOTIDE SEQUENCE</scope>
    <source>
        <strain evidence="1">KCTC 12988</strain>
    </source>
</reference>
<evidence type="ECO:0008006" key="3">
    <source>
        <dbReference type="Google" id="ProtNLM"/>
    </source>
</evidence>
<dbReference type="EMBL" id="BMXI01000001">
    <property type="protein sequence ID" value="GHC40413.1"/>
    <property type="molecule type" value="Genomic_DNA"/>
</dbReference>